<keyword evidence="3" id="KW-0804">Transcription</keyword>
<dbReference type="Gene3D" id="1.10.10.10">
    <property type="entry name" value="Winged helix-like DNA-binding domain superfamily/Winged helix DNA-binding domain"/>
    <property type="match status" value="1"/>
</dbReference>
<dbReference type="PANTHER" id="PTHR35790:SF4">
    <property type="entry name" value="HTH-TYPE TRANSCRIPTIONAL REGULATOR PCHR"/>
    <property type="match status" value="1"/>
</dbReference>
<dbReference type="SMART" id="SM00347">
    <property type="entry name" value="HTH_MARR"/>
    <property type="match status" value="1"/>
</dbReference>
<dbReference type="GO" id="GO:0003677">
    <property type="term" value="F:DNA binding"/>
    <property type="evidence" value="ECO:0007669"/>
    <property type="project" value="UniProtKB-KW"/>
</dbReference>
<evidence type="ECO:0000259" key="4">
    <source>
        <dbReference type="PROSITE" id="PS50995"/>
    </source>
</evidence>
<dbReference type="GO" id="GO:0003700">
    <property type="term" value="F:DNA-binding transcription factor activity"/>
    <property type="evidence" value="ECO:0007669"/>
    <property type="project" value="InterPro"/>
</dbReference>
<comment type="caution">
    <text evidence="5">The sequence shown here is derived from an EMBL/GenBank/DDBJ whole genome shotgun (WGS) entry which is preliminary data.</text>
</comment>
<dbReference type="SUPFAM" id="SSF46785">
    <property type="entry name" value="Winged helix' DNA-binding domain"/>
    <property type="match status" value="1"/>
</dbReference>
<reference evidence="5" key="2">
    <citation type="submission" date="2020-09" db="EMBL/GenBank/DDBJ databases">
        <authorList>
            <person name="Sun Q."/>
            <person name="Zhou Y."/>
        </authorList>
    </citation>
    <scope>NUCLEOTIDE SEQUENCE</scope>
    <source>
        <strain evidence="5">CGMCC 1.15330</strain>
    </source>
</reference>
<evidence type="ECO:0000313" key="6">
    <source>
        <dbReference type="Proteomes" id="UP000623067"/>
    </source>
</evidence>
<dbReference type="InterPro" id="IPR052067">
    <property type="entry name" value="Metal_resp_HTH_trans_reg"/>
</dbReference>
<organism evidence="5 6">
    <name type="scientific">Sphingomonas metalli</name>
    <dbReference type="NCBI Taxonomy" id="1779358"/>
    <lineage>
        <taxon>Bacteria</taxon>
        <taxon>Pseudomonadati</taxon>
        <taxon>Pseudomonadota</taxon>
        <taxon>Alphaproteobacteria</taxon>
        <taxon>Sphingomonadales</taxon>
        <taxon>Sphingomonadaceae</taxon>
        <taxon>Sphingomonas</taxon>
    </lineage>
</organism>
<dbReference type="RefSeq" id="WP_188658443.1">
    <property type="nucleotide sequence ID" value="NZ_BMIH01000002.1"/>
</dbReference>
<dbReference type="AlphaFoldDB" id="A0A916T350"/>
<reference evidence="5" key="1">
    <citation type="journal article" date="2014" name="Int. J. Syst. Evol. Microbiol.">
        <title>Complete genome sequence of Corynebacterium casei LMG S-19264T (=DSM 44701T), isolated from a smear-ripened cheese.</title>
        <authorList>
            <consortium name="US DOE Joint Genome Institute (JGI-PGF)"/>
            <person name="Walter F."/>
            <person name="Albersmeier A."/>
            <person name="Kalinowski J."/>
            <person name="Ruckert C."/>
        </authorList>
    </citation>
    <scope>NUCLEOTIDE SEQUENCE</scope>
    <source>
        <strain evidence="5">CGMCC 1.15330</strain>
    </source>
</reference>
<dbReference type="PROSITE" id="PS50995">
    <property type="entry name" value="HTH_MARR_2"/>
    <property type="match status" value="1"/>
</dbReference>
<name>A0A916T350_9SPHN</name>
<dbReference type="InterPro" id="IPR036388">
    <property type="entry name" value="WH-like_DNA-bd_sf"/>
</dbReference>
<dbReference type="InterPro" id="IPR000835">
    <property type="entry name" value="HTH_MarR-typ"/>
</dbReference>
<protein>
    <submittedName>
        <fullName evidence="5">MarR family transcriptional regulator</fullName>
    </submittedName>
</protein>
<sequence>MASSDASSSEPAQLRLDDFLPYRLSFTSNLVSDTVAGTYIALFDLRIPEWRLIAVVAEEEGGITQQGIGARTRMDKVTVSRAAIALVERGLMARMPHKGDKRSHHLVLTEAGRELYAAVAPKALELERRIFARFDPEELAAFTRMLRRIDAAILDGV</sequence>
<evidence type="ECO:0000256" key="3">
    <source>
        <dbReference type="ARBA" id="ARBA00023163"/>
    </source>
</evidence>
<dbReference type="Pfam" id="PF12802">
    <property type="entry name" value="MarR_2"/>
    <property type="match status" value="1"/>
</dbReference>
<keyword evidence="2" id="KW-0238">DNA-binding</keyword>
<keyword evidence="6" id="KW-1185">Reference proteome</keyword>
<evidence type="ECO:0000256" key="2">
    <source>
        <dbReference type="ARBA" id="ARBA00023125"/>
    </source>
</evidence>
<dbReference type="InterPro" id="IPR036390">
    <property type="entry name" value="WH_DNA-bd_sf"/>
</dbReference>
<keyword evidence="1" id="KW-0805">Transcription regulation</keyword>
<dbReference type="Proteomes" id="UP000623067">
    <property type="component" value="Unassembled WGS sequence"/>
</dbReference>
<accession>A0A916T350</accession>
<gene>
    <name evidence="5" type="ORF">GCM10011380_18210</name>
</gene>
<feature type="domain" description="HTH marR-type" evidence="4">
    <location>
        <begin position="17"/>
        <end position="151"/>
    </location>
</feature>
<dbReference type="PRINTS" id="PR00598">
    <property type="entry name" value="HTHMARR"/>
</dbReference>
<evidence type="ECO:0000256" key="1">
    <source>
        <dbReference type="ARBA" id="ARBA00023015"/>
    </source>
</evidence>
<proteinExistence type="predicted"/>
<evidence type="ECO:0000313" key="5">
    <source>
        <dbReference type="EMBL" id="GGB29098.1"/>
    </source>
</evidence>
<dbReference type="PANTHER" id="PTHR35790">
    <property type="entry name" value="HTH-TYPE TRANSCRIPTIONAL REGULATOR PCHR"/>
    <property type="match status" value="1"/>
</dbReference>
<dbReference type="EMBL" id="BMIH01000002">
    <property type="protein sequence ID" value="GGB29098.1"/>
    <property type="molecule type" value="Genomic_DNA"/>
</dbReference>